<sequence length="48" mass="5347">GSSFINDMKIITINDDSDKECNLESNNSNKANLESNNLNKNDLNSNED</sequence>
<keyword evidence="2" id="KW-1185">Reference proteome</keyword>
<name>A0ACA9SUY2_9GLOM</name>
<gene>
    <name evidence="1" type="ORF">RPERSI_LOCUS35071</name>
</gene>
<dbReference type="EMBL" id="CAJVQC010160242">
    <property type="protein sequence ID" value="CAG8848336.1"/>
    <property type="molecule type" value="Genomic_DNA"/>
</dbReference>
<organism evidence="1 2">
    <name type="scientific">Racocetra persica</name>
    <dbReference type="NCBI Taxonomy" id="160502"/>
    <lineage>
        <taxon>Eukaryota</taxon>
        <taxon>Fungi</taxon>
        <taxon>Fungi incertae sedis</taxon>
        <taxon>Mucoromycota</taxon>
        <taxon>Glomeromycotina</taxon>
        <taxon>Glomeromycetes</taxon>
        <taxon>Diversisporales</taxon>
        <taxon>Gigasporaceae</taxon>
        <taxon>Racocetra</taxon>
    </lineage>
</organism>
<proteinExistence type="predicted"/>
<reference evidence="1" key="1">
    <citation type="submission" date="2021-06" db="EMBL/GenBank/DDBJ databases">
        <authorList>
            <person name="Kallberg Y."/>
            <person name="Tangrot J."/>
            <person name="Rosling A."/>
        </authorList>
    </citation>
    <scope>NUCLEOTIDE SEQUENCE</scope>
    <source>
        <strain evidence="1">MA461A</strain>
    </source>
</reference>
<feature type="non-terminal residue" evidence="1">
    <location>
        <position position="1"/>
    </location>
</feature>
<evidence type="ECO:0000313" key="1">
    <source>
        <dbReference type="EMBL" id="CAG8848336.1"/>
    </source>
</evidence>
<evidence type="ECO:0000313" key="2">
    <source>
        <dbReference type="Proteomes" id="UP000789920"/>
    </source>
</evidence>
<accession>A0ACA9SUY2</accession>
<dbReference type="Proteomes" id="UP000789920">
    <property type="component" value="Unassembled WGS sequence"/>
</dbReference>
<comment type="caution">
    <text evidence="1">The sequence shown here is derived from an EMBL/GenBank/DDBJ whole genome shotgun (WGS) entry which is preliminary data.</text>
</comment>
<protein>
    <submittedName>
        <fullName evidence="1">36365_t:CDS:1</fullName>
    </submittedName>
</protein>